<dbReference type="PANTHER" id="PTHR43280">
    <property type="entry name" value="ARAC-FAMILY TRANSCRIPTIONAL REGULATOR"/>
    <property type="match status" value="1"/>
</dbReference>
<dbReference type="SUPFAM" id="SSF46689">
    <property type="entry name" value="Homeodomain-like"/>
    <property type="match status" value="1"/>
</dbReference>
<evidence type="ECO:0000256" key="3">
    <source>
        <dbReference type="ARBA" id="ARBA00023163"/>
    </source>
</evidence>
<protein>
    <submittedName>
        <fullName evidence="5">Transcriptional regulator, AraC family</fullName>
    </submittedName>
</protein>
<dbReference type="InterPro" id="IPR009057">
    <property type="entry name" value="Homeodomain-like_sf"/>
</dbReference>
<dbReference type="Pfam" id="PF02311">
    <property type="entry name" value="AraC_binding"/>
    <property type="match status" value="1"/>
</dbReference>
<proteinExistence type="predicted"/>
<dbReference type="SMART" id="SM00342">
    <property type="entry name" value="HTH_ARAC"/>
    <property type="match status" value="1"/>
</dbReference>
<dbReference type="InterPro" id="IPR018060">
    <property type="entry name" value="HTH_AraC"/>
</dbReference>
<name>A0A1W2DIB6_9SPHI</name>
<dbReference type="InterPro" id="IPR003313">
    <property type="entry name" value="AraC-bd"/>
</dbReference>
<keyword evidence="1" id="KW-0805">Transcription regulation</keyword>
<evidence type="ECO:0000256" key="1">
    <source>
        <dbReference type="ARBA" id="ARBA00023015"/>
    </source>
</evidence>
<dbReference type="InterPro" id="IPR037923">
    <property type="entry name" value="HTH-like"/>
</dbReference>
<dbReference type="EMBL" id="FWXT01000003">
    <property type="protein sequence ID" value="SMC97247.1"/>
    <property type="molecule type" value="Genomic_DNA"/>
</dbReference>
<dbReference type="PROSITE" id="PS01124">
    <property type="entry name" value="HTH_ARAC_FAMILY_2"/>
    <property type="match status" value="1"/>
</dbReference>
<keyword evidence="3" id="KW-0804">Transcription</keyword>
<dbReference type="STRING" id="151894.SAMN04488524_3859"/>
<evidence type="ECO:0000313" key="6">
    <source>
        <dbReference type="Proteomes" id="UP000192756"/>
    </source>
</evidence>
<dbReference type="GO" id="GO:0003700">
    <property type="term" value="F:DNA-binding transcription factor activity"/>
    <property type="evidence" value="ECO:0007669"/>
    <property type="project" value="InterPro"/>
</dbReference>
<dbReference type="GO" id="GO:0043565">
    <property type="term" value="F:sequence-specific DNA binding"/>
    <property type="evidence" value="ECO:0007669"/>
    <property type="project" value="InterPro"/>
</dbReference>
<dbReference type="Proteomes" id="UP000192756">
    <property type="component" value="Unassembled WGS sequence"/>
</dbReference>
<sequence>MSIQSKSAIPAFSLSEAVKLANPDPVPGADYSVNSFSSAVELNGVPHRASYFGIALCLEGSAKLVADLEDYRLLPGSLIVMPPETIRTWKLVSADYKEETLFFTAAFFLETETALLAFKQFRFFQTEVPKVIRLGGEVRILIRNLLQDIKKATGGHTLRKDAIVRSYIHILLNQVADLYDEYCPDDKTELTAAAKIVSDFKKLLIEKQLQLRSVNGYADILNVSAKHLSQTLKDQTGKTAGDWIHEALILEAKVRLKQTALTVAQIAEALNFSDPSLFGKYFRRYAGCSPAFYRKNTVVMV</sequence>
<accession>A0A1W2DIB6</accession>
<dbReference type="Pfam" id="PF12833">
    <property type="entry name" value="HTH_18"/>
    <property type="match status" value="1"/>
</dbReference>
<dbReference type="RefSeq" id="WP_084240627.1">
    <property type="nucleotide sequence ID" value="NZ_FWXT01000003.1"/>
</dbReference>
<keyword evidence="2" id="KW-0238">DNA-binding</keyword>
<dbReference type="AlphaFoldDB" id="A0A1W2DIB6"/>
<dbReference type="Gene3D" id="1.10.10.60">
    <property type="entry name" value="Homeodomain-like"/>
    <property type="match status" value="1"/>
</dbReference>
<evidence type="ECO:0000259" key="4">
    <source>
        <dbReference type="PROSITE" id="PS01124"/>
    </source>
</evidence>
<reference evidence="6" key="1">
    <citation type="submission" date="2017-04" db="EMBL/GenBank/DDBJ databases">
        <authorList>
            <person name="Varghese N."/>
            <person name="Submissions S."/>
        </authorList>
    </citation>
    <scope>NUCLEOTIDE SEQUENCE [LARGE SCALE GENOMIC DNA]</scope>
    <source>
        <strain evidence="6">DSM 12126</strain>
    </source>
</reference>
<dbReference type="PANTHER" id="PTHR43280:SF32">
    <property type="entry name" value="TRANSCRIPTIONAL REGULATORY PROTEIN"/>
    <property type="match status" value="1"/>
</dbReference>
<feature type="domain" description="HTH araC/xylS-type" evidence="4">
    <location>
        <begin position="194"/>
        <end position="296"/>
    </location>
</feature>
<keyword evidence="6" id="KW-1185">Reference proteome</keyword>
<evidence type="ECO:0000256" key="2">
    <source>
        <dbReference type="ARBA" id="ARBA00023125"/>
    </source>
</evidence>
<gene>
    <name evidence="5" type="ORF">SAMN04488524_3859</name>
</gene>
<dbReference type="OrthoDB" id="1007667at2"/>
<organism evidence="5 6">
    <name type="scientific">Pedobacter africanus</name>
    <dbReference type="NCBI Taxonomy" id="151894"/>
    <lineage>
        <taxon>Bacteria</taxon>
        <taxon>Pseudomonadati</taxon>
        <taxon>Bacteroidota</taxon>
        <taxon>Sphingobacteriia</taxon>
        <taxon>Sphingobacteriales</taxon>
        <taxon>Sphingobacteriaceae</taxon>
        <taxon>Pedobacter</taxon>
    </lineage>
</organism>
<dbReference type="SUPFAM" id="SSF51215">
    <property type="entry name" value="Regulatory protein AraC"/>
    <property type="match status" value="1"/>
</dbReference>
<evidence type="ECO:0000313" key="5">
    <source>
        <dbReference type="EMBL" id="SMC97247.1"/>
    </source>
</evidence>